<dbReference type="Pfam" id="PF00126">
    <property type="entry name" value="HTH_1"/>
    <property type="match status" value="1"/>
</dbReference>
<keyword evidence="4" id="KW-0804">Transcription</keyword>
<keyword evidence="8" id="KW-1185">Reference proteome</keyword>
<reference evidence="7 8" key="1">
    <citation type="submission" date="2019-05" db="EMBL/GenBank/DDBJ databases">
        <title>Draft genome sequence of Pelagicola sp. DSW4-44.</title>
        <authorList>
            <person name="Oh J."/>
        </authorList>
    </citation>
    <scope>NUCLEOTIDE SEQUENCE [LARGE SCALE GENOMIC DNA]</scope>
    <source>
        <strain evidence="7 8">DSW4-44</strain>
    </source>
</reference>
<dbReference type="Gene3D" id="1.10.10.10">
    <property type="entry name" value="Winged helix-like DNA-binding domain superfamily/Winged helix DNA-binding domain"/>
    <property type="match status" value="1"/>
</dbReference>
<evidence type="ECO:0000256" key="3">
    <source>
        <dbReference type="ARBA" id="ARBA00023125"/>
    </source>
</evidence>
<gene>
    <name evidence="7" type="ORF">FEE96_19745</name>
    <name evidence="6" type="ORF">GP644_18875</name>
</gene>
<dbReference type="PRINTS" id="PR00039">
    <property type="entry name" value="HTHLYSR"/>
</dbReference>
<evidence type="ECO:0000313" key="7">
    <source>
        <dbReference type="EMBL" id="TLP57611.1"/>
    </source>
</evidence>
<dbReference type="SUPFAM" id="SSF46785">
    <property type="entry name" value="Winged helix' DNA-binding domain"/>
    <property type="match status" value="1"/>
</dbReference>
<dbReference type="Proteomes" id="UP000305041">
    <property type="component" value="Unassembled WGS sequence"/>
</dbReference>
<evidence type="ECO:0000256" key="1">
    <source>
        <dbReference type="ARBA" id="ARBA00009437"/>
    </source>
</evidence>
<organism evidence="6 9">
    <name type="scientific">Parasedimentitalea maritima</name>
    <dbReference type="NCBI Taxonomy" id="2578117"/>
    <lineage>
        <taxon>Bacteria</taxon>
        <taxon>Pseudomonadati</taxon>
        <taxon>Pseudomonadota</taxon>
        <taxon>Alphaproteobacteria</taxon>
        <taxon>Rhodobacterales</taxon>
        <taxon>Paracoccaceae</taxon>
        <taxon>Parasedimentitalea</taxon>
    </lineage>
</organism>
<proteinExistence type="inferred from homology"/>
<evidence type="ECO:0000259" key="5">
    <source>
        <dbReference type="PROSITE" id="PS50931"/>
    </source>
</evidence>
<dbReference type="PANTHER" id="PTHR30579:SF7">
    <property type="entry name" value="HTH-TYPE TRANSCRIPTIONAL REGULATOR LRHA-RELATED"/>
    <property type="match status" value="1"/>
</dbReference>
<dbReference type="GO" id="GO:0003677">
    <property type="term" value="F:DNA binding"/>
    <property type="evidence" value="ECO:0007669"/>
    <property type="project" value="UniProtKB-KW"/>
</dbReference>
<dbReference type="PROSITE" id="PS50931">
    <property type="entry name" value="HTH_LYSR"/>
    <property type="match status" value="1"/>
</dbReference>
<dbReference type="InterPro" id="IPR005119">
    <property type="entry name" value="LysR_subst-bd"/>
</dbReference>
<dbReference type="AlphaFoldDB" id="A0A5R8YW77"/>
<dbReference type="InterPro" id="IPR050176">
    <property type="entry name" value="LTTR"/>
</dbReference>
<dbReference type="SUPFAM" id="SSF53850">
    <property type="entry name" value="Periplasmic binding protein-like II"/>
    <property type="match status" value="1"/>
</dbReference>
<comment type="caution">
    <text evidence="6">The sequence shown here is derived from an EMBL/GenBank/DDBJ whole genome shotgun (WGS) entry which is preliminary data.</text>
</comment>
<evidence type="ECO:0000313" key="6">
    <source>
        <dbReference type="EMBL" id="KAE9627644.1"/>
    </source>
</evidence>
<dbReference type="InterPro" id="IPR036388">
    <property type="entry name" value="WH-like_DNA-bd_sf"/>
</dbReference>
<evidence type="ECO:0000256" key="2">
    <source>
        <dbReference type="ARBA" id="ARBA00023015"/>
    </source>
</evidence>
<dbReference type="GO" id="GO:0003700">
    <property type="term" value="F:DNA-binding transcription factor activity"/>
    <property type="evidence" value="ECO:0007669"/>
    <property type="project" value="InterPro"/>
</dbReference>
<name>A0A5R8YW77_9RHOB</name>
<dbReference type="Pfam" id="PF03466">
    <property type="entry name" value="LysR_substrate"/>
    <property type="match status" value="1"/>
</dbReference>
<dbReference type="RefSeq" id="WP_138164840.1">
    <property type="nucleotide sequence ID" value="NZ_VAUA01000011.1"/>
</dbReference>
<sequence length="295" mass="32555">MRNLDITTLRSFMAVADNGGVTRAAGFLHLTQSAVSMQLKRLEELLGLQLLDRSGRTIALTASGEQLLAYARRMVTLNDEVIGRLTDQVYEGEIMLGVPYDIVYPAIPQVLQRFNAAYPRVRVQLVASNTRQLKEQFSKGDCDLILTTESTSTDDSETLAERPLRWIGAPGGSAWRQRPLPMAFCRFCTFRPKAVERLEQSGIAWDMVVETESDRTIEVTVAADLAVQTMIDGTEPQHLVQIDHGGSLPELPVQKINLYGAEATGSHIVAELSVYLRQAFSSVTTPLAPAQWHAA</sequence>
<comment type="similarity">
    <text evidence="1">Belongs to the LysR transcriptional regulatory family.</text>
</comment>
<dbReference type="Gene3D" id="3.40.190.10">
    <property type="entry name" value="Periplasmic binding protein-like II"/>
    <property type="match status" value="2"/>
</dbReference>
<protein>
    <submittedName>
        <fullName evidence="6">LysR family transcriptional regulator</fullName>
    </submittedName>
</protein>
<accession>A0A5R8YW77</accession>
<keyword evidence="2" id="KW-0805">Transcription regulation</keyword>
<evidence type="ECO:0000313" key="8">
    <source>
        <dbReference type="Proteomes" id="UP000305041"/>
    </source>
</evidence>
<dbReference type="OrthoDB" id="8097684at2"/>
<keyword evidence="3" id="KW-0238">DNA-binding</keyword>
<accession>A0A6A4RB95</accession>
<dbReference type="EMBL" id="WSFO01000012">
    <property type="protein sequence ID" value="KAE9627644.1"/>
    <property type="molecule type" value="Genomic_DNA"/>
</dbReference>
<dbReference type="FunFam" id="1.10.10.10:FF:000001">
    <property type="entry name" value="LysR family transcriptional regulator"/>
    <property type="match status" value="1"/>
</dbReference>
<evidence type="ECO:0000256" key="4">
    <source>
        <dbReference type="ARBA" id="ARBA00023163"/>
    </source>
</evidence>
<evidence type="ECO:0000313" key="9">
    <source>
        <dbReference type="Proteomes" id="UP000441586"/>
    </source>
</evidence>
<dbReference type="EMBL" id="VAUA01000011">
    <property type="protein sequence ID" value="TLP57611.1"/>
    <property type="molecule type" value="Genomic_DNA"/>
</dbReference>
<dbReference type="InterPro" id="IPR036390">
    <property type="entry name" value="WH_DNA-bd_sf"/>
</dbReference>
<dbReference type="Proteomes" id="UP000441586">
    <property type="component" value="Unassembled WGS sequence"/>
</dbReference>
<dbReference type="PANTHER" id="PTHR30579">
    <property type="entry name" value="TRANSCRIPTIONAL REGULATOR"/>
    <property type="match status" value="1"/>
</dbReference>
<dbReference type="InterPro" id="IPR000847">
    <property type="entry name" value="LysR_HTH_N"/>
</dbReference>
<feature type="domain" description="HTH lysR-type" evidence="5">
    <location>
        <begin position="4"/>
        <end position="61"/>
    </location>
</feature>
<reference evidence="6 9" key="2">
    <citation type="submission" date="2019-12" db="EMBL/GenBank/DDBJ databases">
        <authorList>
            <person name="Zhang Y.-J."/>
        </authorList>
    </citation>
    <scope>NUCLEOTIDE SEQUENCE [LARGE SCALE GENOMIC DNA]</scope>
    <source>
        <strain evidence="6 9">H18S-6</strain>
    </source>
</reference>